<name>A0A4Y1YPE2_9PROT</name>
<organism evidence="1 2">
    <name type="scientific">Nitrosomonas stercoris</name>
    <dbReference type="NCBI Taxonomy" id="1444684"/>
    <lineage>
        <taxon>Bacteria</taxon>
        <taxon>Pseudomonadati</taxon>
        <taxon>Pseudomonadota</taxon>
        <taxon>Betaproteobacteria</taxon>
        <taxon>Nitrosomonadales</taxon>
        <taxon>Nitrosomonadaceae</taxon>
        <taxon>Nitrosomonas</taxon>
    </lineage>
</organism>
<evidence type="ECO:0000313" key="1">
    <source>
        <dbReference type="EMBL" id="BBL36040.1"/>
    </source>
</evidence>
<keyword evidence="2" id="KW-1185">Reference proteome</keyword>
<protein>
    <submittedName>
        <fullName evidence="1">Uncharacterized protein</fullName>
    </submittedName>
</protein>
<sequence>MQFLCLYVLKMMNNLAEAIKSLPKGSNAAILKDFMPIIDQQIKNGVSHKDILDLLNKNGIRIKLNTLRSYLYRYRKSNNLTRE</sequence>
<dbReference type="EMBL" id="AP019756">
    <property type="protein sequence ID" value="BBL36040.1"/>
    <property type="molecule type" value="Genomic_DNA"/>
</dbReference>
<dbReference type="Proteomes" id="UP000316473">
    <property type="component" value="Plasmid plasmid 1"/>
</dbReference>
<evidence type="ECO:0000313" key="2">
    <source>
        <dbReference type="Proteomes" id="UP000316473"/>
    </source>
</evidence>
<gene>
    <name evidence="1" type="ORF">Nstercoris_02319</name>
</gene>
<dbReference type="KEGG" id="nst:Nstercoris_02319"/>
<proteinExistence type="predicted"/>
<keyword evidence="1" id="KW-0614">Plasmid</keyword>
<geneLocation type="plasmid" evidence="2">
    <name>1 dna</name>
</geneLocation>
<reference evidence="1 2" key="1">
    <citation type="submission" date="2019-06" db="EMBL/GenBank/DDBJ databases">
        <title>Nitrosomonas stercoris KYUHI-S whole genome shotgun sequence.</title>
        <authorList>
            <person name="Nakagawa T."/>
            <person name="Tsuchiya Y."/>
            <person name="Takahashi R."/>
        </authorList>
    </citation>
    <scope>NUCLEOTIDE SEQUENCE [LARGE SCALE GENOMIC DNA]</scope>
    <source>
        <strain evidence="1 2">KYUHI-S</strain>
        <plasmid evidence="2">1 dna</plasmid>
    </source>
</reference>
<accession>A0A4Y1YPE2</accession>
<dbReference type="AlphaFoldDB" id="A0A4Y1YPE2"/>